<organism evidence="1 2">
    <name type="scientific">Salmonella diarizonae</name>
    <dbReference type="NCBI Taxonomy" id="59204"/>
    <lineage>
        <taxon>Bacteria</taxon>
        <taxon>Pseudomonadati</taxon>
        <taxon>Pseudomonadota</taxon>
        <taxon>Gammaproteobacteria</taxon>
        <taxon>Enterobacterales</taxon>
        <taxon>Enterobacteriaceae</taxon>
        <taxon>Salmonella</taxon>
    </lineage>
</organism>
<dbReference type="EMBL" id="CP023345">
    <property type="protein sequence ID" value="ATW54232.1"/>
    <property type="molecule type" value="Genomic_DNA"/>
</dbReference>
<dbReference type="InterPro" id="IPR009228">
    <property type="entry name" value="Capsid_scaffold_GpO"/>
</dbReference>
<dbReference type="Pfam" id="PF05929">
    <property type="entry name" value="Phage_GPO"/>
    <property type="match status" value="1"/>
</dbReference>
<gene>
    <name evidence="1" type="ORF">CNQ75_06650</name>
</gene>
<evidence type="ECO:0000313" key="1">
    <source>
        <dbReference type="EMBL" id="ATW54232.1"/>
    </source>
</evidence>
<reference evidence="1 2" key="1">
    <citation type="submission" date="2017-09" db="EMBL/GenBank/DDBJ databases">
        <title>Complete genome of Salmonella enterica subsp. diarizonae isolated from stool of a patient with bacterial enteropathy.</title>
        <authorList>
            <person name="Zhou J."/>
            <person name="Chen Q."/>
            <person name="Guo L."/>
            <person name="Fan J."/>
        </authorList>
    </citation>
    <scope>NUCLEOTIDE SEQUENCE [LARGE SCALE GENOMIC DNA]</scope>
    <source>
        <strain evidence="1 2">HZS154</strain>
    </source>
</reference>
<accession>A0A2I5HFB8</accession>
<evidence type="ECO:0000313" key="2">
    <source>
        <dbReference type="Proteomes" id="UP000230639"/>
    </source>
</evidence>
<protein>
    <submittedName>
        <fullName evidence="1">Capsid protein</fullName>
    </submittedName>
</protein>
<proteinExistence type="predicted"/>
<dbReference type="Proteomes" id="UP000230639">
    <property type="component" value="Chromosome"/>
</dbReference>
<sequence length="279" mass="30378">MKLPCMHITGAPMKKSKKFRVATEGVTVDGRSLSRQQIQDMANDYNKDVYTAGINIEHLRSAYPNSLFRNYGTVDKLSAEEITTGPLAGKLALNAEIEVEDSLVDLFSSTQKLYPSIEYHPNLSGSGKAYCLGLGFTDTPASLGTQIVKFSATQTENQFAVGEQVSVEFAIPGQQDNDNKPGLLARIGEMFSSSKKHGDERLSGIEQAIELMAGKLVEVTEKLSTQPQPEKLNEQPTNSETEVLRAEITQLKEKLSTLDGSNTHRFTATGGGAEIKTDC</sequence>
<name>A0A2I5HFB8_SALDZ</name>
<dbReference type="AlphaFoldDB" id="A0A2I5HFB8"/>